<name>A0A0N4UTW0_ENTVE</name>
<protein>
    <submittedName>
        <fullName evidence="7">RING-type domain-containing protein</fullName>
    </submittedName>
</protein>
<dbReference type="InterPro" id="IPR001841">
    <property type="entry name" value="Znf_RING"/>
</dbReference>
<gene>
    <name evidence="5" type="ORF">EVEC_LOCUS525</name>
</gene>
<dbReference type="AlphaFoldDB" id="A0A0N4UTW0"/>
<dbReference type="Pfam" id="PF13639">
    <property type="entry name" value="zf-RING_2"/>
    <property type="match status" value="1"/>
</dbReference>
<evidence type="ECO:0000256" key="3">
    <source>
        <dbReference type="PROSITE-ProRule" id="PRU00175"/>
    </source>
</evidence>
<evidence type="ECO:0000313" key="5">
    <source>
        <dbReference type="EMBL" id="VDD85382.1"/>
    </source>
</evidence>
<evidence type="ECO:0000313" key="7">
    <source>
        <dbReference type="WBParaSite" id="EVEC_0000078701-mRNA-1"/>
    </source>
</evidence>
<dbReference type="OrthoDB" id="5831711at2759"/>
<dbReference type="Gene3D" id="3.30.40.10">
    <property type="entry name" value="Zinc/RING finger domain, C3HC4 (zinc finger)"/>
    <property type="match status" value="1"/>
</dbReference>
<sequence>MELCGECSVCFFAMDLNNMSLLPCGHTFHYDCLHKCIDLSGFCPKCRRPSTLKDIIRKVYIERKEPKMTSENVLSSLSPIVMELKNRLISTTLTLNNMKALHQVAQEDLMFTRDQVRYMDGLYKAMKRERDELMISYRNLMERFCEMESKFLYERYGTQPETSNDPVKLLSNFFRLR</sequence>
<dbReference type="WBParaSite" id="EVEC_0000078701-mRNA-1">
    <property type="protein sequence ID" value="EVEC_0000078701-mRNA-1"/>
    <property type="gene ID" value="EVEC_0000078701"/>
</dbReference>
<keyword evidence="6" id="KW-1185">Reference proteome</keyword>
<dbReference type="InterPro" id="IPR013083">
    <property type="entry name" value="Znf_RING/FYVE/PHD"/>
</dbReference>
<reference evidence="5 6" key="2">
    <citation type="submission" date="2018-10" db="EMBL/GenBank/DDBJ databases">
        <authorList>
            <consortium name="Pathogen Informatics"/>
        </authorList>
    </citation>
    <scope>NUCLEOTIDE SEQUENCE [LARGE SCALE GENOMIC DNA]</scope>
</reference>
<proteinExistence type="predicted"/>
<dbReference type="EMBL" id="UXUI01001077">
    <property type="protein sequence ID" value="VDD85382.1"/>
    <property type="molecule type" value="Genomic_DNA"/>
</dbReference>
<keyword evidence="1 3" id="KW-0863">Zinc-finger</keyword>
<reference evidence="7" key="1">
    <citation type="submission" date="2017-02" db="UniProtKB">
        <authorList>
            <consortium name="WormBaseParasite"/>
        </authorList>
    </citation>
    <scope>IDENTIFICATION</scope>
</reference>
<feature type="domain" description="RING-type" evidence="4">
    <location>
        <begin position="7"/>
        <end position="47"/>
    </location>
</feature>
<evidence type="ECO:0000256" key="1">
    <source>
        <dbReference type="ARBA" id="ARBA00022771"/>
    </source>
</evidence>
<dbReference type="SUPFAM" id="SSF57850">
    <property type="entry name" value="RING/U-box"/>
    <property type="match status" value="1"/>
</dbReference>
<dbReference type="PROSITE" id="PS50089">
    <property type="entry name" value="ZF_RING_2"/>
    <property type="match status" value="1"/>
</dbReference>
<evidence type="ECO:0000313" key="6">
    <source>
        <dbReference type="Proteomes" id="UP000274131"/>
    </source>
</evidence>
<dbReference type="SMART" id="SM00184">
    <property type="entry name" value="RING"/>
    <property type="match status" value="1"/>
</dbReference>
<accession>A0A0N4UTW0</accession>
<keyword evidence="2" id="KW-0862">Zinc</keyword>
<evidence type="ECO:0000256" key="2">
    <source>
        <dbReference type="ARBA" id="ARBA00022833"/>
    </source>
</evidence>
<dbReference type="GO" id="GO:0008270">
    <property type="term" value="F:zinc ion binding"/>
    <property type="evidence" value="ECO:0007669"/>
    <property type="project" value="UniProtKB-KW"/>
</dbReference>
<dbReference type="Proteomes" id="UP000274131">
    <property type="component" value="Unassembled WGS sequence"/>
</dbReference>
<evidence type="ECO:0000259" key="4">
    <source>
        <dbReference type="PROSITE" id="PS50089"/>
    </source>
</evidence>
<organism evidence="7">
    <name type="scientific">Enterobius vermicularis</name>
    <name type="common">Human pinworm</name>
    <dbReference type="NCBI Taxonomy" id="51028"/>
    <lineage>
        <taxon>Eukaryota</taxon>
        <taxon>Metazoa</taxon>
        <taxon>Ecdysozoa</taxon>
        <taxon>Nematoda</taxon>
        <taxon>Chromadorea</taxon>
        <taxon>Rhabditida</taxon>
        <taxon>Spirurina</taxon>
        <taxon>Oxyuridomorpha</taxon>
        <taxon>Oxyuroidea</taxon>
        <taxon>Oxyuridae</taxon>
        <taxon>Enterobius</taxon>
    </lineage>
</organism>
<keyword evidence="1 3" id="KW-0479">Metal-binding</keyword>